<proteinExistence type="predicted"/>
<evidence type="ECO:0000256" key="1">
    <source>
        <dbReference type="SAM" id="MobiDB-lite"/>
    </source>
</evidence>
<gene>
    <name evidence="2" type="ORF">J2S66_002744</name>
</gene>
<evidence type="ECO:0000313" key="3">
    <source>
        <dbReference type="Proteomes" id="UP001268819"/>
    </source>
</evidence>
<protein>
    <submittedName>
        <fullName evidence="2">Uncharacterized protein</fullName>
    </submittedName>
</protein>
<keyword evidence="3" id="KW-1185">Reference proteome</keyword>
<dbReference type="Proteomes" id="UP001268819">
    <property type="component" value="Unassembled WGS sequence"/>
</dbReference>
<accession>A0ABU1PUQ4</accession>
<comment type="caution">
    <text evidence="2">The sequence shown here is derived from an EMBL/GenBank/DDBJ whole genome shotgun (WGS) entry which is preliminary data.</text>
</comment>
<reference evidence="2 3" key="1">
    <citation type="submission" date="2023-07" db="EMBL/GenBank/DDBJ databases">
        <title>Sequencing the genomes of 1000 actinobacteria strains.</title>
        <authorList>
            <person name="Klenk H.-P."/>
        </authorList>
    </citation>
    <scope>NUCLEOTIDE SEQUENCE [LARGE SCALE GENOMIC DNA]</scope>
    <source>
        <strain evidence="2 3">DSM 43749</strain>
    </source>
</reference>
<name>A0ABU1PUQ4_9PSEU</name>
<evidence type="ECO:0000313" key="2">
    <source>
        <dbReference type="EMBL" id="MDR6594360.1"/>
    </source>
</evidence>
<feature type="region of interest" description="Disordered" evidence="1">
    <location>
        <begin position="1"/>
        <end position="56"/>
    </location>
</feature>
<organism evidence="2 3">
    <name type="scientific">Saccharothrix longispora</name>
    <dbReference type="NCBI Taxonomy" id="33920"/>
    <lineage>
        <taxon>Bacteria</taxon>
        <taxon>Bacillati</taxon>
        <taxon>Actinomycetota</taxon>
        <taxon>Actinomycetes</taxon>
        <taxon>Pseudonocardiales</taxon>
        <taxon>Pseudonocardiaceae</taxon>
        <taxon>Saccharothrix</taxon>
    </lineage>
</organism>
<sequence>MGARDIRPDPVTPGEAIRHTAAATASHGFTGGPTVPVGQRSGTHRVRHPRSGRGTA</sequence>
<feature type="compositionally biased region" description="Basic residues" evidence="1">
    <location>
        <begin position="42"/>
        <end position="56"/>
    </location>
</feature>
<dbReference type="EMBL" id="JAVDSG010000001">
    <property type="protein sequence ID" value="MDR6594360.1"/>
    <property type="molecule type" value="Genomic_DNA"/>
</dbReference>